<dbReference type="EC" id="3.1.3.18" evidence="4"/>
<dbReference type="SUPFAM" id="SSF56784">
    <property type="entry name" value="HAD-like"/>
    <property type="match status" value="1"/>
</dbReference>
<name>A0A0D7EEB3_RHOPL</name>
<dbReference type="RefSeq" id="WP_044415804.1">
    <property type="nucleotide sequence ID" value="NZ_JXXE01000489.1"/>
</dbReference>
<dbReference type="InterPro" id="IPR023214">
    <property type="entry name" value="HAD_sf"/>
</dbReference>
<evidence type="ECO:0000313" key="5">
    <source>
        <dbReference type="EMBL" id="KIZ38835.1"/>
    </source>
</evidence>
<dbReference type="NCBIfam" id="TIGR01549">
    <property type="entry name" value="HAD-SF-IA-v1"/>
    <property type="match status" value="1"/>
</dbReference>
<evidence type="ECO:0000256" key="3">
    <source>
        <dbReference type="ARBA" id="ARBA00006171"/>
    </source>
</evidence>
<protein>
    <recommendedName>
        <fullName evidence="4">phosphoglycolate phosphatase</fullName>
        <ecNumber evidence="4">3.1.3.18</ecNumber>
    </recommendedName>
</protein>
<dbReference type="InterPro" id="IPR023198">
    <property type="entry name" value="PGP-like_dom2"/>
</dbReference>
<dbReference type="PATRIC" id="fig|1076.23.peg.5342"/>
<dbReference type="PANTHER" id="PTHR43434">
    <property type="entry name" value="PHOSPHOGLYCOLATE PHOSPHATASE"/>
    <property type="match status" value="1"/>
</dbReference>
<evidence type="ECO:0000256" key="1">
    <source>
        <dbReference type="ARBA" id="ARBA00000830"/>
    </source>
</evidence>
<evidence type="ECO:0000256" key="2">
    <source>
        <dbReference type="ARBA" id="ARBA00004818"/>
    </source>
</evidence>
<dbReference type="GO" id="GO:0008967">
    <property type="term" value="F:phosphoglycolate phosphatase activity"/>
    <property type="evidence" value="ECO:0007669"/>
    <property type="project" value="UniProtKB-EC"/>
</dbReference>
<dbReference type="Pfam" id="PF13419">
    <property type="entry name" value="HAD_2"/>
    <property type="match status" value="1"/>
</dbReference>
<evidence type="ECO:0000313" key="6">
    <source>
        <dbReference type="Proteomes" id="UP000032515"/>
    </source>
</evidence>
<comment type="catalytic activity">
    <reaction evidence="1">
        <text>2-phosphoglycolate + H2O = glycolate + phosphate</text>
        <dbReference type="Rhea" id="RHEA:14369"/>
        <dbReference type="ChEBI" id="CHEBI:15377"/>
        <dbReference type="ChEBI" id="CHEBI:29805"/>
        <dbReference type="ChEBI" id="CHEBI:43474"/>
        <dbReference type="ChEBI" id="CHEBI:58033"/>
        <dbReference type="EC" id="3.1.3.18"/>
    </reaction>
</comment>
<dbReference type="AlphaFoldDB" id="A0A0D7EEB3"/>
<dbReference type="OrthoDB" id="9793014at2"/>
<dbReference type="InterPro" id="IPR036412">
    <property type="entry name" value="HAD-like_sf"/>
</dbReference>
<proteinExistence type="inferred from homology"/>
<gene>
    <name evidence="5" type="ORF">OO17_22410</name>
</gene>
<reference evidence="5 6" key="1">
    <citation type="submission" date="2014-11" db="EMBL/GenBank/DDBJ databases">
        <title>Genomics and ecophysiology of heterotrophic nitrogen fixing bacteria isolated from estuarine surface water.</title>
        <authorList>
            <person name="Bentzon-Tilia M."/>
            <person name="Severin I."/>
            <person name="Hansen L.H."/>
            <person name="Riemann L."/>
        </authorList>
    </citation>
    <scope>NUCLEOTIDE SEQUENCE [LARGE SCALE GENOMIC DNA]</scope>
    <source>
        <strain evidence="5 6">BAL398</strain>
    </source>
</reference>
<evidence type="ECO:0000256" key="4">
    <source>
        <dbReference type="ARBA" id="ARBA00013078"/>
    </source>
</evidence>
<dbReference type="SFLD" id="SFLDG01129">
    <property type="entry name" value="C1.5:_HAD__Beta-PGM__Phosphata"/>
    <property type="match status" value="1"/>
</dbReference>
<dbReference type="Gene3D" id="1.10.150.240">
    <property type="entry name" value="Putative phosphatase, domain 2"/>
    <property type="match status" value="1"/>
</dbReference>
<comment type="caution">
    <text evidence="5">The sequence shown here is derived from an EMBL/GenBank/DDBJ whole genome shotgun (WGS) entry which is preliminary data.</text>
</comment>
<comment type="similarity">
    <text evidence="3">Belongs to the HAD-like hydrolase superfamily. CbbY/CbbZ/Gph/YieH family.</text>
</comment>
<dbReference type="InterPro" id="IPR050155">
    <property type="entry name" value="HAD-like_hydrolase_sf"/>
</dbReference>
<dbReference type="PANTHER" id="PTHR43434:SF1">
    <property type="entry name" value="PHOSPHOGLYCOLATE PHOSPHATASE"/>
    <property type="match status" value="1"/>
</dbReference>
<comment type="pathway">
    <text evidence="2">Organic acid metabolism; glycolate biosynthesis; glycolate from 2-phosphoglycolate: step 1/1.</text>
</comment>
<accession>A0A0D7EEB3</accession>
<dbReference type="SFLD" id="SFLDS00003">
    <property type="entry name" value="Haloacid_Dehalogenase"/>
    <property type="match status" value="1"/>
</dbReference>
<dbReference type="InterPro" id="IPR006439">
    <property type="entry name" value="HAD-SF_hydro_IA"/>
</dbReference>
<dbReference type="InterPro" id="IPR041492">
    <property type="entry name" value="HAD_2"/>
</dbReference>
<sequence length="213" mass="22379">MSAILFDLDGVLIDSWEAVESAFLAASTELSVDGAARLGDFRARMGMPLEAIVDQFGFPQAFPACFRHHARAHDHKTRAFPGVAAMLHAIRQSARIGVVTGKDRPRTLMLLESTGLARYVDAVVSASDAPGKPRPEGLWLCEQRLGAAALAFIGDTAIDLLAAHNAGRTAVLASWGGGPPVSARPGVIEIAAPGDVVALLRALDGEPQRQAAP</sequence>
<dbReference type="Proteomes" id="UP000032515">
    <property type="component" value="Unassembled WGS sequence"/>
</dbReference>
<dbReference type="GO" id="GO:0006281">
    <property type="term" value="P:DNA repair"/>
    <property type="evidence" value="ECO:0007669"/>
    <property type="project" value="TreeGrafter"/>
</dbReference>
<dbReference type="EMBL" id="JXXE01000489">
    <property type="protein sequence ID" value="KIZ38835.1"/>
    <property type="molecule type" value="Genomic_DNA"/>
</dbReference>
<dbReference type="Gene3D" id="3.40.50.1000">
    <property type="entry name" value="HAD superfamily/HAD-like"/>
    <property type="match status" value="1"/>
</dbReference>
<dbReference type="NCBIfam" id="TIGR01509">
    <property type="entry name" value="HAD-SF-IA-v3"/>
    <property type="match status" value="1"/>
</dbReference>
<organism evidence="5 6">
    <name type="scientific">Rhodopseudomonas palustris</name>
    <dbReference type="NCBI Taxonomy" id="1076"/>
    <lineage>
        <taxon>Bacteria</taxon>
        <taxon>Pseudomonadati</taxon>
        <taxon>Pseudomonadota</taxon>
        <taxon>Alphaproteobacteria</taxon>
        <taxon>Hyphomicrobiales</taxon>
        <taxon>Nitrobacteraceae</taxon>
        <taxon>Rhodopseudomonas</taxon>
    </lineage>
</organism>